<accession>A0AAV5JAY6</accession>
<dbReference type="EMBL" id="BPVZ01000031">
    <property type="protein sequence ID" value="GKV09631.1"/>
    <property type="molecule type" value="Genomic_DNA"/>
</dbReference>
<dbReference type="Proteomes" id="UP001054252">
    <property type="component" value="Unassembled WGS sequence"/>
</dbReference>
<evidence type="ECO:0000313" key="1">
    <source>
        <dbReference type="EMBL" id="GKV09631.1"/>
    </source>
</evidence>
<sequence>MEGLKALIPIKEKKRELKARSYNYGVQGSCSRLASWVDKASDVLAVNLWKLCTIEQVEELKALAKVLRL</sequence>
<evidence type="ECO:0000313" key="2">
    <source>
        <dbReference type="Proteomes" id="UP001054252"/>
    </source>
</evidence>
<keyword evidence="2" id="KW-1185">Reference proteome</keyword>
<reference evidence="1 2" key="1">
    <citation type="journal article" date="2021" name="Commun. Biol.">
        <title>The genome of Shorea leprosula (Dipterocarpaceae) highlights the ecological relevance of drought in aseasonal tropical rainforests.</title>
        <authorList>
            <person name="Ng K.K.S."/>
            <person name="Kobayashi M.J."/>
            <person name="Fawcett J.A."/>
            <person name="Hatakeyama M."/>
            <person name="Paape T."/>
            <person name="Ng C.H."/>
            <person name="Ang C.C."/>
            <person name="Tnah L.H."/>
            <person name="Lee C.T."/>
            <person name="Nishiyama T."/>
            <person name="Sese J."/>
            <person name="O'Brien M.J."/>
            <person name="Copetti D."/>
            <person name="Mohd Noor M.I."/>
            <person name="Ong R.C."/>
            <person name="Putra M."/>
            <person name="Sireger I.Z."/>
            <person name="Indrioko S."/>
            <person name="Kosugi Y."/>
            <person name="Izuno A."/>
            <person name="Isagi Y."/>
            <person name="Lee S.L."/>
            <person name="Shimizu K.K."/>
        </authorList>
    </citation>
    <scope>NUCLEOTIDE SEQUENCE [LARGE SCALE GENOMIC DNA]</scope>
    <source>
        <strain evidence="1">214</strain>
    </source>
</reference>
<name>A0AAV5JAY6_9ROSI</name>
<proteinExistence type="predicted"/>
<dbReference type="AlphaFoldDB" id="A0AAV5JAY6"/>
<comment type="caution">
    <text evidence="1">The sequence shown here is derived from an EMBL/GenBank/DDBJ whole genome shotgun (WGS) entry which is preliminary data.</text>
</comment>
<protein>
    <submittedName>
        <fullName evidence="1">Uncharacterized protein</fullName>
    </submittedName>
</protein>
<organism evidence="1 2">
    <name type="scientific">Rubroshorea leprosula</name>
    <dbReference type="NCBI Taxonomy" id="152421"/>
    <lineage>
        <taxon>Eukaryota</taxon>
        <taxon>Viridiplantae</taxon>
        <taxon>Streptophyta</taxon>
        <taxon>Embryophyta</taxon>
        <taxon>Tracheophyta</taxon>
        <taxon>Spermatophyta</taxon>
        <taxon>Magnoliopsida</taxon>
        <taxon>eudicotyledons</taxon>
        <taxon>Gunneridae</taxon>
        <taxon>Pentapetalae</taxon>
        <taxon>rosids</taxon>
        <taxon>malvids</taxon>
        <taxon>Malvales</taxon>
        <taxon>Dipterocarpaceae</taxon>
        <taxon>Rubroshorea</taxon>
    </lineage>
</organism>
<gene>
    <name evidence="1" type="ORF">SLEP1_g21102</name>
</gene>